<keyword evidence="2" id="KW-1185">Reference proteome</keyword>
<proteinExistence type="predicted"/>
<organism evidence="1 2">
    <name type="scientific">Shinella lacus</name>
    <dbReference type="NCBI Taxonomy" id="2654216"/>
    <lineage>
        <taxon>Bacteria</taxon>
        <taxon>Pseudomonadati</taxon>
        <taxon>Pseudomonadota</taxon>
        <taxon>Alphaproteobacteria</taxon>
        <taxon>Hyphomicrobiales</taxon>
        <taxon>Rhizobiaceae</taxon>
        <taxon>Shinella</taxon>
    </lineage>
</organism>
<sequence length="56" mass="6103">MAQPETARPTLAILRKQARASGITIAPEREQFVLAGAQHLHEAAQRLDDIAADEKP</sequence>
<dbReference type="RefSeq" id="WP_256120352.1">
    <property type="nucleotide sequence ID" value="NZ_WHSB02000014.1"/>
</dbReference>
<protein>
    <submittedName>
        <fullName evidence="1">Uncharacterized protein</fullName>
    </submittedName>
</protein>
<dbReference type="EMBL" id="WHSB02000014">
    <property type="protein sequence ID" value="MCQ4633729.1"/>
    <property type="molecule type" value="Genomic_DNA"/>
</dbReference>
<evidence type="ECO:0000313" key="1">
    <source>
        <dbReference type="EMBL" id="MCQ4633729.1"/>
    </source>
</evidence>
<name>A0ABT1REV6_9HYPH</name>
<comment type="caution">
    <text evidence="1">The sequence shown here is derived from an EMBL/GenBank/DDBJ whole genome shotgun (WGS) entry which is preliminary data.</text>
</comment>
<accession>A0ABT1REV6</accession>
<reference evidence="1" key="1">
    <citation type="submission" date="2021-07" db="EMBL/GenBank/DDBJ databases">
        <title>Shinella sp. nov., a novel member of the genus Shinella from water.</title>
        <authorList>
            <person name="Deng Y."/>
        </authorList>
    </citation>
    <scope>NUCLEOTIDE SEQUENCE</scope>
    <source>
        <strain evidence="1">CPCC 100929</strain>
    </source>
</reference>
<gene>
    <name evidence="1" type="ORF">GB927_027100</name>
</gene>
<evidence type="ECO:0000313" key="2">
    <source>
        <dbReference type="Proteomes" id="UP000996601"/>
    </source>
</evidence>
<dbReference type="Proteomes" id="UP000996601">
    <property type="component" value="Unassembled WGS sequence"/>
</dbReference>